<feature type="region of interest" description="Disordered" evidence="1">
    <location>
        <begin position="1"/>
        <end position="50"/>
    </location>
</feature>
<comment type="caution">
    <text evidence="2">The sequence shown here is derived from an EMBL/GenBank/DDBJ whole genome shotgun (WGS) entry which is preliminary data.</text>
</comment>
<reference evidence="2 3" key="1">
    <citation type="journal article" date="2020" name="Mol. Biol. Evol.">
        <title>Distinct Expression and Methylation Patterns for Genes with Different Fates following a Single Whole-Genome Duplication in Flowering Plants.</title>
        <authorList>
            <person name="Shi T."/>
            <person name="Rahmani R.S."/>
            <person name="Gugger P.F."/>
            <person name="Wang M."/>
            <person name="Li H."/>
            <person name="Zhang Y."/>
            <person name="Li Z."/>
            <person name="Wang Q."/>
            <person name="Van de Peer Y."/>
            <person name="Marchal K."/>
            <person name="Chen J."/>
        </authorList>
    </citation>
    <scope>NUCLEOTIDE SEQUENCE [LARGE SCALE GENOMIC DNA]</scope>
    <source>
        <tissue evidence="2">Leaf</tissue>
    </source>
</reference>
<evidence type="ECO:0000313" key="3">
    <source>
        <dbReference type="Proteomes" id="UP000607653"/>
    </source>
</evidence>
<dbReference type="Proteomes" id="UP000607653">
    <property type="component" value="Unassembled WGS sequence"/>
</dbReference>
<evidence type="ECO:0000256" key="1">
    <source>
        <dbReference type="SAM" id="MobiDB-lite"/>
    </source>
</evidence>
<accession>A0A822Z6Q3</accession>
<protein>
    <submittedName>
        <fullName evidence="2">Uncharacterized protein</fullName>
    </submittedName>
</protein>
<evidence type="ECO:0000313" key="2">
    <source>
        <dbReference type="EMBL" id="DAD39069.1"/>
    </source>
</evidence>
<dbReference type="EMBL" id="DUZY01000005">
    <property type="protein sequence ID" value="DAD39069.1"/>
    <property type="molecule type" value="Genomic_DNA"/>
</dbReference>
<gene>
    <name evidence="2" type="ORF">HUJ06_013392</name>
</gene>
<proteinExistence type="predicted"/>
<dbReference type="AlphaFoldDB" id="A0A822Z6Q3"/>
<feature type="compositionally biased region" description="Basic and acidic residues" evidence="1">
    <location>
        <begin position="1"/>
        <end position="20"/>
    </location>
</feature>
<keyword evidence="3" id="KW-1185">Reference proteome</keyword>
<organism evidence="2 3">
    <name type="scientific">Nelumbo nucifera</name>
    <name type="common">Sacred lotus</name>
    <dbReference type="NCBI Taxonomy" id="4432"/>
    <lineage>
        <taxon>Eukaryota</taxon>
        <taxon>Viridiplantae</taxon>
        <taxon>Streptophyta</taxon>
        <taxon>Embryophyta</taxon>
        <taxon>Tracheophyta</taxon>
        <taxon>Spermatophyta</taxon>
        <taxon>Magnoliopsida</taxon>
        <taxon>Proteales</taxon>
        <taxon>Nelumbonaceae</taxon>
        <taxon>Nelumbo</taxon>
    </lineage>
</organism>
<sequence length="50" mass="5552">MREEGKKKKIKEREREREAGDGEELVVRVSPVGGCHSSLLRGSEEGDGLQ</sequence>
<name>A0A822Z6Q3_NELNU</name>